<organism evidence="1 2">
    <name type="scientific">Caerostris extrusa</name>
    <name type="common">Bark spider</name>
    <name type="synonym">Caerostris bankana</name>
    <dbReference type="NCBI Taxonomy" id="172846"/>
    <lineage>
        <taxon>Eukaryota</taxon>
        <taxon>Metazoa</taxon>
        <taxon>Ecdysozoa</taxon>
        <taxon>Arthropoda</taxon>
        <taxon>Chelicerata</taxon>
        <taxon>Arachnida</taxon>
        <taxon>Araneae</taxon>
        <taxon>Araneomorphae</taxon>
        <taxon>Entelegynae</taxon>
        <taxon>Araneoidea</taxon>
        <taxon>Araneidae</taxon>
        <taxon>Caerostris</taxon>
    </lineage>
</organism>
<evidence type="ECO:0000313" key="1">
    <source>
        <dbReference type="EMBL" id="GIY55220.1"/>
    </source>
</evidence>
<sequence length="93" mass="10387">MNSSMRTFIPPAGLATPTRILKARLSEGKVKDVVRGYPTLEAAPSHYLTQWFLNNLHFPRESRDQVVDIGIRIPGQLSALRLPSSPLTCHSDF</sequence>
<comment type="caution">
    <text evidence="1">The sequence shown here is derived from an EMBL/GenBank/DDBJ whole genome shotgun (WGS) entry which is preliminary data.</text>
</comment>
<reference evidence="1 2" key="1">
    <citation type="submission" date="2021-06" db="EMBL/GenBank/DDBJ databases">
        <title>Caerostris extrusa draft genome.</title>
        <authorList>
            <person name="Kono N."/>
            <person name="Arakawa K."/>
        </authorList>
    </citation>
    <scope>NUCLEOTIDE SEQUENCE [LARGE SCALE GENOMIC DNA]</scope>
</reference>
<protein>
    <submittedName>
        <fullName evidence="1">Uncharacterized protein</fullName>
    </submittedName>
</protein>
<gene>
    <name evidence="1" type="ORF">CEXT_137121</name>
</gene>
<accession>A0AAV4UBX4</accession>
<evidence type="ECO:0000313" key="2">
    <source>
        <dbReference type="Proteomes" id="UP001054945"/>
    </source>
</evidence>
<proteinExistence type="predicted"/>
<keyword evidence="2" id="KW-1185">Reference proteome</keyword>
<name>A0AAV4UBX4_CAEEX</name>
<dbReference type="AlphaFoldDB" id="A0AAV4UBX4"/>
<dbReference type="EMBL" id="BPLR01012620">
    <property type="protein sequence ID" value="GIY55220.1"/>
    <property type="molecule type" value="Genomic_DNA"/>
</dbReference>
<dbReference type="Proteomes" id="UP001054945">
    <property type="component" value="Unassembled WGS sequence"/>
</dbReference>